<dbReference type="GO" id="GO:0006139">
    <property type="term" value="P:nucleobase-containing compound metabolic process"/>
    <property type="evidence" value="ECO:0007669"/>
    <property type="project" value="UniProtKB-ARBA"/>
</dbReference>
<protein>
    <submittedName>
        <fullName evidence="2">Cytosine deaminase FCY1</fullName>
    </submittedName>
</protein>
<dbReference type="Proteomes" id="UP000051530">
    <property type="component" value="Unassembled WGS sequence"/>
</dbReference>
<evidence type="ECO:0000313" key="2">
    <source>
        <dbReference type="EMBL" id="KRH92826.1"/>
    </source>
</evidence>
<dbReference type="VEuPathDB" id="MicrosporidiaDB:M153_2565000230"/>
<comment type="caution">
    <text evidence="2">The sequence shown here is derived from an EMBL/GenBank/DDBJ whole genome shotgun (WGS) entry which is preliminary data.</text>
</comment>
<feature type="domain" description="CMP/dCMP-type deaminase" evidence="1">
    <location>
        <begin position="4"/>
        <end position="130"/>
    </location>
</feature>
<dbReference type="PANTHER" id="PTHR11079:SF179">
    <property type="entry name" value="TRNA(ADENINE(34)) DEAMINASE, CHLOROPLASTIC"/>
    <property type="match status" value="1"/>
</dbReference>
<dbReference type="InterPro" id="IPR002125">
    <property type="entry name" value="CMP_dCMP_dom"/>
</dbReference>
<dbReference type="Pfam" id="PF00383">
    <property type="entry name" value="dCMP_cyt_deam_1"/>
    <property type="match status" value="1"/>
</dbReference>
<gene>
    <name evidence="2" type="ORF">M153_2565000230</name>
</gene>
<reference evidence="2 3" key="1">
    <citation type="submission" date="2015-07" db="EMBL/GenBank/DDBJ databases">
        <title>The genome of Pseudoloma neurophilia, a relevant intracellular parasite of the zebrafish.</title>
        <authorList>
            <person name="Ndikumana S."/>
            <person name="Pelin A."/>
            <person name="Sanders J."/>
            <person name="Corradi N."/>
        </authorList>
    </citation>
    <scope>NUCLEOTIDE SEQUENCE [LARGE SCALE GENOMIC DNA]</scope>
    <source>
        <strain evidence="2 3">MK1</strain>
    </source>
</reference>
<dbReference type="PANTHER" id="PTHR11079">
    <property type="entry name" value="CYTOSINE DEAMINASE FAMILY MEMBER"/>
    <property type="match status" value="1"/>
</dbReference>
<dbReference type="EMBL" id="LGUB01000650">
    <property type="protein sequence ID" value="KRH92826.1"/>
    <property type="molecule type" value="Genomic_DNA"/>
</dbReference>
<dbReference type="SUPFAM" id="SSF53927">
    <property type="entry name" value="Cytidine deaminase-like"/>
    <property type="match status" value="1"/>
</dbReference>
<proteinExistence type="predicted"/>
<keyword evidence="3" id="KW-1185">Reference proteome</keyword>
<dbReference type="GO" id="GO:0003824">
    <property type="term" value="F:catalytic activity"/>
    <property type="evidence" value="ECO:0007669"/>
    <property type="project" value="InterPro"/>
</dbReference>
<dbReference type="AlphaFoldDB" id="A0A0R0LU54"/>
<evidence type="ECO:0000313" key="3">
    <source>
        <dbReference type="Proteomes" id="UP000051530"/>
    </source>
</evidence>
<dbReference type="Gene3D" id="3.40.140.10">
    <property type="entry name" value="Cytidine Deaminase, domain 2"/>
    <property type="match status" value="1"/>
</dbReference>
<dbReference type="PROSITE" id="PS51747">
    <property type="entry name" value="CYT_DCMP_DEAMINASES_2"/>
    <property type="match status" value="1"/>
</dbReference>
<dbReference type="CDD" id="cd01285">
    <property type="entry name" value="nucleoside_deaminase"/>
    <property type="match status" value="1"/>
</dbReference>
<organism evidence="2 3">
    <name type="scientific">Pseudoloma neurophilia</name>
    <dbReference type="NCBI Taxonomy" id="146866"/>
    <lineage>
        <taxon>Eukaryota</taxon>
        <taxon>Fungi</taxon>
        <taxon>Fungi incertae sedis</taxon>
        <taxon>Microsporidia</taxon>
        <taxon>Pseudoloma</taxon>
    </lineage>
</organism>
<name>A0A0R0LU54_9MICR</name>
<dbReference type="InterPro" id="IPR016193">
    <property type="entry name" value="Cytidine_deaminase-like"/>
</dbReference>
<accession>A0A0R0LU54</accession>
<evidence type="ECO:0000259" key="1">
    <source>
        <dbReference type="PROSITE" id="PS51747"/>
    </source>
</evidence>
<sequence>MNDDKIDLYMERALVQARKALIEKEVPVGCVFLRNEQIIAETHNLTNQELDPLAHAELVAIRKTDCSNCTVFLTCEPCIMCQGLLDRLNCKVYFGCYNTTFGANLLKENKNIFRANQECVDLLRKFYKNENENAPIEKRKIKKQTID</sequence>
<dbReference type="OrthoDB" id="1701769at2759"/>